<evidence type="ECO:0000256" key="1">
    <source>
        <dbReference type="SAM" id="Phobius"/>
    </source>
</evidence>
<dbReference type="Proteomes" id="UP000678679">
    <property type="component" value="Chromosome 2"/>
</dbReference>
<proteinExistence type="predicted"/>
<evidence type="ECO:0000313" key="3">
    <source>
        <dbReference type="EMBL" id="QWG04774.1"/>
    </source>
</evidence>
<keyword evidence="2" id="KW-0732">Signal</keyword>
<feature type="chain" id="PRO_5043892213" description="BatD protein" evidence="2">
    <location>
        <begin position="22"/>
        <end position="594"/>
    </location>
</feature>
<evidence type="ECO:0008006" key="5">
    <source>
        <dbReference type="Google" id="ProtNLM"/>
    </source>
</evidence>
<dbReference type="KEGG" id="fya:KMW28_28165"/>
<keyword evidence="1" id="KW-1133">Transmembrane helix</keyword>
<keyword evidence="4" id="KW-1185">Reference proteome</keyword>
<dbReference type="AlphaFoldDB" id="A0AAX1NBA8"/>
<name>A0AAX1NBA8_9BACT</name>
<sequence>MKLLYTVFLLLGLCAFTEIHAQVFKFKKAEKNSGVTIKTLSNGNTNKQWKKVIERNSRKPKSNDLIADALFVDFGKVTPQSKEASIFVGNVYEPTTVEVFYIGDNEFFSLDIGDKTNFWFTQDTMSFVLPVMLDEKLEIKFRTNALSKGTKKAYLAFKIGKQLVRVALKSNVTEALPEEHEEIEINLGHVEADSVEFTDYIFSNLEEYPLEFNYQGDTSAFVFMINYDTIPADSVRQIVSTSDTTILSVAALANNLGDHYGQITFKNMYLEQKVQLTSRVVKIRGDLIWADTLNYDQNIQLLSKELYTPNDSVFYQLKIFNDSDYDTLIDINKFVELQTEECLSYHFPETLMKPRETTLVRIPLYLNKSCDLGKPLNTTMNLMILKDSSVVSQTIQYDPISKIKEELLSTFPKELTFTSNKDTVEIKVPYFNLGRNARYPDLKSFIDEIEKPSSIDLFYYPPRIKGYHKGYVSIFLTPFDSIAFHQEHHEQYKATIHGEEVITKVHLVQKPWTAIVADYTTEIIISIVVIILIVLGILSPKIIKVSKQKWALYLFNHKKNADITAIHRCIELTDKENIQSELKQILEEVENRES</sequence>
<dbReference type="RefSeq" id="WP_169662523.1">
    <property type="nucleotide sequence ID" value="NZ_CP076133.1"/>
</dbReference>
<evidence type="ECO:0000256" key="2">
    <source>
        <dbReference type="SAM" id="SignalP"/>
    </source>
</evidence>
<organism evidence="3 4">
    <name type="scientific">Flammeovirga yaeyamensis</name>
    <dbReference type="NCBI Taxonomy" id="367791"/>
    <lineage>
        <taxon>Bacteria</taxon>
        <taxon>Pseudomonadati</taxon>
        <taxon>Bacteroidota</taxon>
        <taxon>Cytophagia</taxon>
        <taxon>Cytophagales</taxon>
        <taxon>Flammeovirgaceae</taxon>
        <taxon>Flammeovirga</taxon>
    </lineage>
</organism>
<gene>
    <name evidence="3" type="ORF">KMW28_28165</name>
</gene>
<keyword evidence="1" id="KW-0472">Membrane</keyword>
<reference evidence="3 4" key="1">
    <citation type="submission" date="2021-05" db="EMBL/GenBank/DDBJ databases">
        <title>Comparative genomic studies on the polysaccharide-degrading batcterial strains of the Flammeovirga genus.</title>
        <authorList>
            <person name="Zewei F."/>
            <person name="Zheng Z."/>
            <person name="Yu L."/>
            <person name="Ruyue G."/>
            <person name="Yanhong M."/>
            <person name="Yuanyuan C."/>
            <person name="Jingyan G."/>
            <person name="Wenjun H."/>
        </authorList>
    </citation>
    <scope>NUCLEOTIDE SEQUENCE [LARGE SCALE GENOMIC DNA]</scope>
    <source>
        <strain evidence="3 4">NBRC:100898</strain>
    </source>
</reference>
<feature type="transmembrane region" description="Helical" evidence="1">
    <location>
        <begin position="523"/>
        <end position="543"/>
    </location>
</feature>
<evidence type="ECO:0000313" key="4">
    <source>
        <dbReference type="Proteomes" id="UP000678679"/>
    </source>
</evidence>
<accession>A0AAX1NBA8</accession>
<dbReference type="EMBL" id="CP076133">
    <property type="protein sequence ID" value="QWG04774.1"/>
    <property type="molecule type" value="Genomic_DNA"/>
</dbReference>
<protein>
    <recommendedName>
        <fullName evidence="5">BatD protein</fullName>
    </recommendedName>
</protein>
<feature type="signal peptide" evidence="2">
    <location>
        <begin position="1"/>
        <end position="21"/>
    </location>
</feature>
<keyword evidence="1" id="KW-0812">Transmembrane</keyword>